<dbReference type="InterPro" id="IPR011083">
    <property type="entry name" value="Phage_tail_collar_dom"/>
</dbReference>
<gene>
    <name evidence="2" type="ORF">OEG82_06355</name>
</gene>
<protein>
    <submittedName>
        <fullName evidence="2">Tail fiber protein</fullName>
    </submittedName>
</protein>
<name>A0ABT3YCN1_9HYPH</name>
<dbReference type="Proteomes" id="UP001081283">
    <property type="component" value="Unassembled WGS sequence"/>
</dbReference>
<dbReference type="Gene3D" id="3.90.1340.10">
    <property type="entry name" value="Phage tail collar domain"/>
    <property type="match status" value="1"/>
</dbReference>
<evidence type="ECO:0000313" key="2">
    <source>
        <dbReference type="EMBL" id="MCY0093640.1"/>
    </source>
</evidence>
<dbReference type="InterPro" id="IPR037053">
    <property type="entry name" value="Phage_tail_collar_dom_sf"/>
</dbReference>
<feature type="domain" description="Phage tail collar" evidence="1">
    <location>
        <begin position="7"/>
        <end position="62"/>
    </location>
</feature>
<evidence type="ECO:0000259" key="1">
    <source>
        <dbReference type="Pfam" id="PF07484"/>
    </source>
</evidence>
<sequence>MADPFVGEIRLFGFNFEPRGWAFCAGQILPISQNTALFSLIGTFYGGDGRTTFALPDLRGRAALSYGRGPGLSDYQIGQKEGTETVTLNTTEMPAHTHSLTGVTGTASLHGVSQGGGESSPAGNYMAALDDAYAASGTEVAMNANSVKVSLAGGQVGTTGGSLPHNNMQPSLACNYCIALVGIFPSRS</sequence>
<dbReference type="EMBL" id="JAOVZQ010000001">
    <property type="protein sequence ID" value="MCY0093640.1"/>
    <property type="molecule type" value="Genomic_DNA"/>
</dbReference>
<reference evidence="2" key="1">
    <citation type="submission" date="2022-10" db="EMBL/GenBank/DDBJ databases">
        <title>Hoeflea sp. J2-29, isolated from marine algae.</title>
        <authorList>
            <person name="Kristyanto S."/>
            <person name="Kim J.M."/>
            <person name="Jeon C.O."/>
        </authorList>
    </citation>
    <scope>NUCLEOTIDE SEQUENCE</scope>
    <source>
        <strain evidence="2">J2-29</strain>
    </source>
</reference>
<dbReference type="SUPFAM" id="SSF88874">
    <property type="entry name" value="Receptor-binding domain of short tail fibre protein gp12"/>
    <property type="match status" value="1"/>
</dbReference>
<organism evidence="2 3">
    <name type="scientific">Hoeflea ulvae</name>
    <dbReference type="NCBI Taxonomy" id="2983764"/>
    <lineage>
        <taxon>Bacteria</taxon>
        <taxon>Pseudomonadati</taxon>
        <taxon>Pseudomonadota</taxon>
        <taxon>Alphaproteobacteria</taxon>
        <taxon>Hyphomicrobiales</taxon>
        <taxon>Rhizobiaceae</taxon>
        <taxon>Hoeflea</taxon>
    </lineage>
</organism>
<accession>A0ABT3YCN1</accession>
<evidence type="ECO:0000313" key="3">
    <source>
        <dbReference type="Proteomes" id="UP001081283"/>
    </source>
</evidence>
<dbReference type="RefSeq" id="WP_267611594.1">
    <property type="nucleotide sequence ID" value="NZ_JAOVZQ010000001.1"/>
</dbReference>
<proteinExistence type="predicted"/>
<comment type="caution">
    <text evidence="2">The sequence shown here is derived from an EMBL/GenBank/DDBJ whole genome shotgun (WGS) entry which is preliminary data.</text>
</comment>
<keyword evidence="3" id="KW-1185">Reference proteome</keyword>
<dbReference type="Pfam" id="PF07484">
    <property type="entry name" value="Collar"/>
    <property type="match status" value="1"/>
</dbReference>